<dbReference type="SUPFAM" id="SSF52317">
    <property type="entry name" value="Class I glutamine amidotransferase-like"/>
    <property type="match status" value="1"/>
</dbReference>
<accession>A0A0M7BFH3</accession>
<keyword evidence="1" id="KW-0812">Transmembrane</keyword>
<proteinExistence type="predicted"/>
<feature type="transmembrane region" description="Helical" evidence="1">
    <location>
        <begin position="609"/>
        <end position="630"/>
    </location>
</feature>
<dbReference type="Gene3D" id="3.40.50.12140">
    <property type="entry name" value="Domain of unknown function DUF4159"/>
    <property type="match status" value="1"/>
</dbReference>
<feature type="domain" description="DUF4159" evidence="3">
    <location>
        <begin position="717"/>
        <end position="934"/>
    </location>
</feature>
<dbReference type="RefSeq" id="WP_055664619.1">
    <property type="nucleotide sequence ID" value="NZ_CYPR01000225.1"/>
</dbReference>
<dbReference type="Pfam" id="PF07584">
    <property type="entry name" value="BatA"/>
    <property type="match status" value="1"/>
</dbReference>
<evidence type="ECO:0000259" key="2">
    <source>
        <dbReference type="Pfam" id="PF07584"/>
    </source>
</evidence>
<keyword evidence="1" id="KW-1133">Transmembrane helix</keyword>
<dbReference type="CDD" id="cd03143">
    <property type="entry name" value="A4_beta-galactosidase_middle_domain"/>
    <property type="match status" value="1"/>
</dbReference>
<evidence type="ECO:0008006" key="6">
    <source>
        <dbReference type="Google" id="ProtNLM"/>
    </source>
</evidence>
<gene>
    <name evidence="4" type="ORF">JSE7799_03339</name>
</gene>
<organism evidence="4 5">
    <name type="scientific">Jannaschia seosinensis</name>
    <dbReference type="NCBI Taxonomy" id="313367"/>
    <lineage>
        <taxon>Bacteria</taxon>
        <taxon>Pseudomonadati</taxon>
        <taxon>Pseudomonadota</taxon>
        <taxon>Alphaproteobacteria</taxon>
        <taxon>Rhodobacterales</taxon>
        <taxon>Roseobacteraceae</taxon>
        <taxon>Jannaschia</taxon>
    </lineage>
</organism>
<dbReference type="PANTHER" id="PTHR37464">
    <property type="entry name" value="BLL2463 PROTEIN"/>
    <property type="match status" value="1"/>
</dbReference>
<dbReference type="PANTHER" id="PTHR37464:SF1">
    <property type="entry name" value="BLL2463 PROTEIN"/>
    <property type="match status" value="1"/>
</dbReference>
<feature type="domain" description="Aerotolerance regulator N-terminal" evidence="2">
    <location>
        <begin position="10"/>
        <end position="83"/>
    </location>
</feature>
<reference evidence="4 5" key="1">
    <citation type="submission" date="2015-09" db="EMBL/GenBank/DDBJ databases">
        <authorList>
            <person name="Jackson K.R."/>
            <person name="Lunt B.L."/>
            <person name="Fisher J.N.B."/>
            <person name="Gardner A.V."/>
            <person name="Bailey M.E."/>
            <person name="Deus L.M."/>
            <person name="Earl A.S."/>
            <person name="Gibby P.D."/>
            <person name="Hartmann K.A."/>
            <person name="Liu J.E."/>
            <person name="Manci A.M."/>
            <person name="Nielsen D.A."/>
            <person name="Solomon M.B."/>
            <person name="Breakwell D.P."/>
            <person name="Burnett S.H."/>
            <person name="Grose J.H."/>
        </authorList>
    </citation>
    <scope>NUCLEOTIDE SEQUENCE [LARGE SCALE GENOMIC DNA]</scope>
    <source>
        <strain evidence="4 5">CECT 7799</strain>
    </source>
</reference>
<feature type="transmembrane region" description="Helical" evidence="1">
    <location>
        <begin position="7"/>
        <end position="30"/>
    </location>
</feature>
<evidence type="ECO:0000313" key="5">
    <source>
        <dbReference type="Proteomes" id="UP000049455"/>
    </source>
</evidence>
<dbReference type="InterPro" id="IPR024163">
    <property type="entry name" value="Aerotolerance_reg_N"/>
</dbReference>
<protein>
    <recommendedName>
        <fullName evidence="6">N-terminal double-transmembrane domain protein</fullName>
    </recommendedName>
</protein>
<feature type="transmembrane region" description="Helical" evidence="1">
    <location>
        <begin position="63"/>
        <end position="85"/>
    </location>
</feature>
<evidence type="ECO:0000313" key="4">
    <source>
        <dbReference type="EMBL" id="CUH40604.1"/>
    </source>
</evidence>
<dbReference type="EMBL" id="CYPR01000225">
    <property type="protein sequence ID" value="CUH40604.1"/>
    <property type="molecule type" value="Genomic_DNA"/>
</dbReference>
<dbReference type="InterPro" id="IPR029062">
    <property type="entry name" value="Class_I_gatase-like"/>
</dbReference>
<evidence type="ECO:0000259" key="3">
    <source>
        <dbReference type="Pfam" id="PF13709"/>
    </source>
</evidence>
<keyword evidence="1" id="KW-0472">Membrane</keyword>
<dbReference type="Pfam" id="PF13709">
    <property type="entry name" value="DUF4159"/>
    <property type="match status" value="1"/>
</dbReference>
<dbReference type="InterPro" id="IPR025297">
    <property type="entry name" value="DUF4159"/>
</dbReference>
<dbReference type="STRING" id="313367.JSE7799_03339"/>
<dbReference type="AlphaFoldDB" id="A0A0M7BFH3"/>
<feature type="transmembrane region" description="Helical" evidence="1">
    <location>
        <begin position="673"/>
        <end position="700"/>
    </location>
</feature>
<dbReference type="Proteomes" id="UP000049455">
    <property type="component" value="Unassembled WGS sequence"/>
</dbReference>
<dbReference type="NCBIfam" id="TIGR02226">
    <property type="entry name" value="two_anch"/>
    <property type="match status" value="1"/>
</dbReference>
<dbReference type="Gene3D" id="3.40.50.880">
    <property type="match status" value="1"/>
</dbReference>
<dbReference type="OrthoDB" id="9773014at2"/>
<name>A0A0M7BFH3_9RHOB</name>
<keyword evidence="5" id="KW-1185">Reference proteome</keyword>
<evidence type="ECO:0000256" key="1">
    <source>
        <dbReference type="SAM" id="Phobius"/>
    </source>
</evidence>
<dbReference type="InterPro" id="IPR011933">
    <property type="entry name" value="Double_TM_dom"/>
</dbReference>
<sequence length="954" mass="101176">MIELFSTTLAFTAPLLLVALVLLPILWWLLRAVPPAPIRRQFPGIVLLLGLKDDESQTATTPWWLLLLRMLALAAIILGFSGPILNPRTAGTGTGPLLVLMDASWASARDWPARTERVETMLRDAARAGRLAAVLPLTEPLPEEIPWQSAAAWVERLPAILPAARAPDYTALADLDTGGAEVVWVSDGLAREGRDTVAARVIESGRPVLGLTPATYADGLIELRAIRSGDVVPRVVELRAVGPGPNGVTGVLGTVDAEFAAGADAAEVALSLPPELRNRVTRFEIAGERSAGAVSLTDDALARREVALLTRAEDETQDLLSPLYYLRNALAPTAELIEGDLATLLPASPDVLVMADVAQLAPAEAAAVAEWVEEGGLLLRFAGPQLAASDVSRAEEDRLLPVRLRSGGRTVGGALSWGEPKTLRAFDESSPFFGLPVTDEVTVTSQIVAQPDPTLADRTIAALADGTPLVTRKTLGEGQVVLFHVTANADWSTLPISGLFVQMLERLAISTRPEAPSAEALEGTTWVPRVVLDGFGVPRDAGDLGGVPGEALIDPEPSAELPAGLYEGPGQSLAVNVLDAEADLAPSEWPAGTVIDGLKRAAETELMQWLLALALVLLSVDVLASLWLGGRLRGGAVAAIALPVAFLLQPEVAQACGAACVSPPRFGIGIEAAMLAGMALMLLLTLRLRGVLIPALLAALPATAQDSPPIVPDEVALAYVVTGDERVDEISEAGLVGLSLVLSERSSVEPSAPRGLDLETDELAAYPLLYWPVTESQPFPSDDAYAKLNRYLRGGGMIVFDTRDADIGGFGSNSPAATHLRELAAPLDIPPLEPLPPDHVMTRAFYLLQDFPGRYNSRDVWVEASPDVEQVKGMPFRNLNDGVTPVVIGANDWAGAWAVDDQGRALLPVGRGYVGERQREIAYRFGVNLVMHVLSGNYKSDQVHVPALLDRLGN</sequence>